<dbReference type="FunFam" id="3.20.20.20:FF:000006">
    <property type="entry name" value="Dihydropteroate synthase"/>
    <property type="match status" value="1"/>
</dbReference>
<comment type="similarity">
    <text evidence="4 12">Belongs to the DHPS family.</text>
</comment>
<dbReference type="PROSITE" id="PS50972">
    <property type="entry name" value="PTERIN_BINDING"/>
    <property type="match status" value="1"/>
</dbReference>
<dbReference type="GO" id="GO:0046656">
    <property type="term" value="P:folic acid biosynthetic process"/>
    <property type="evidence" value="ECO:0007669"/>
    <property type="project" value="UniProtKB-KW"/>
</dbReference>
<comment type="function">
    <text evidence="12">Catalyzes the condensation of para-aminobenzoate (pABA) with 6-hydroxymethyl-7,8-dihydropterin diphosphate (DHPt-PP) to form 7,8-dihydropteroate (H2Pte), the immediate precursor of folate derivatives.</text>
</comment>
<comment type="pathway">
    <text evidence="3 12">Cofactor biosynthesis; tetrahydrofolate biosynthesis; 7,8-dihydrofolate from 2-amino-4-hydroxy-6-hydroxymethyl-7,8-dihydropteridine diphosphate and 4-aminobenzoate: step 1/2.</text>
</comment>
<organism evidence="14 15">
    <name type="scientific">Thalassococcus halodurans</name>
    <dbReference type="NCBI Taxonomy" id="373675"/>
    <lineage>
        <taxon>Bacteria</taxon>
        <taxon>Pseudomonadati</taxon>
        <taxon>Pseudomonadota</taxon>
        <taxon>Alphaproteobacteria</taxon>
        <taxon>Rhodobacterales</taxon>
        <taxon>Roseobacteraceae</taxon>
        <taxon>Thalassococcus</taxon>
    </lineage>
</organism>
<gene>
    <name evidence="14" type="ORF">SAMN04488045_1244</name>
</gene>
<dbReference type="EC" id="2.5.1.15" evidence="5 12"/>
<evidence type="ECO:0000256" key="9">
    <source>
        <dbReference type="ARBA" id="ARBA00022842"/>
    </source>
</evidence>
<dbReference type="PROSITE" id="PS00792">
    <property type="entry name" value="DHPS_1"/>
    <property type="match status" value="1"/>
</dbReference>
<evidence type="ECO:0000256" key="5">
    <source>
        <dbReference type="ARBA" id="ARBA00012458"/>
    </source>
</evidence>
<evidence type="ECO:0000256" key="6">
    <source>
        <dbReference type="ARBA" id="ARBA00016919"/>
    </source>
</evidence>
<dbReference type="GO" id="GO:0046872">
    <property type="term" value="F:metal ion binding"/>
    <property type="evidence" value="ECO:0007669"/>
    <property type="project" value="UniProtKB-KW"/>
</dbReference>
<dbReference type="PANTHER" id="PTHR20941:SF1">
    <property type="entry name" value="FOLIC ACID SYNTHESIS PROTEIN FOL1"/>
    <property type="match status" value="1"/>
</dbReference>
<keyword evidence="9 12" id="KW-0460">Magnesium</keyword>
<keyword evidence="8 12" id="KW-0479">Metal-binding</keyword>
<evidence type="ECO:0000256" key="7">
    <source>
        <dbReference type="ARBA" id="ARBA00022679"/>
    </source>
</evidence>
<name>A0A1H5VZA2_9RHOB</name>
<sequence>MAVMAQSQAMTVYYRPIVSHDPAKPAEAAPVAGSEYLWFDRAERLSRDGDRAIVAAKDVPADVLHRLTARRPPVAGVSMDVPSIMGIVNVTPDSFSDGGRHNDAERAVAHAQLLSAEGADFLDIGGESTRPGAEFVPDEEEIRRTAPVIARLTAEGLSAISIDTRKSMVARAAILDGATVLNDVSGLDFDPAMADLCVEFDLPICVMHAQGTPETMQNDPRYSDVVLDVYDALESKVDRLVNLGLDRGKIIVDPGIGFGKTQAHNLALLQNISIFHGLGCPILLGVSRKRFIGTIGNAPEADKRAPGSIAVALAAVAQGIQILRVHDVSETKQALDLHLAVTRGHFDVA</sequence>
<comment type="cofactor">
    <cofactor evidence="2 12">
        <name>Mg(2+)</name>
        <dbReference type="ChEBI" id="CHEBI:18420"/>
    </cofactor>
</comment>
<dbReference type="GO" id="GO:0005829">
    <property type="term" value="C:cytosol"/>
    <property type="evidence" value="ECO:0007669"/>
    <property type="project" value="TreeGrafter"/>
</dbReference>
<dbReference type="SUPFAM" id="SSF51717">
    <property type="entry name" value="Dihydropteroate synthetase-like"/>
    <property type="match status" value="1"/>
</dbReference>
<dbReference type="EMBL" id="FNUZ01000002">
    <property type="protein sequence ID" value="SEF92463.1"/>
    <property type="molecule type" value="Genomic_DNA"/>
</dbReference>
<dbReference type="Proteomes" id="UP000236752">
    <property type="component" value="Unassembled WGS sequence"/>
</dbReference>
<evidence type="ECO:0000313" key="15">
    <source>
        <dbReference type="Proteomes" id="UP000236752"/>
    </source>
</evidence>
<dbReference type="GO" id="GO:0004156">
    <property type="term" value="F:dihydropteroate synthase activity"/>
    <property type="evidence" value="ECO:0007669"/>
    <property type="project" value="UniProtKB-EC"/>
</dbReference>
<dbReference type="InterPro" id="IPR011005">
    <property type="entry name" value="Dihydropteroate_synth-like_sf"/>
</dbReference>
<dbReference type="Pfam" id="PF00809">
    <property type="entry name" value="Pterin_bind"/>
    <property type="match status" value="1"/>
</dbReference>
<evidence type="ECO:0000256" key="4">
    <source>
        <dbReference type="ARBA" id="ARBA00009503"/>
    </source>
</evidence>
<evidence type="ECO:0000256" key="1">
    <source>
        <dbReference type="ARBA" id="ARBA00000012"/>
    </source>
</evidence>
<evidence type="ECO:0000256" key="12">
    <source>
        <dbReference type="RuleBase" id="RU361205"/>
    </source>
</evidence>
<dbReference type="AlphaFoldDB" id="A0A1H5VZA2"/>
<evidence type="ECO:0000313" key="14">
    <source>
        <dbReference type="EMBL" id="SEF92463.1"/>
    </source>
</evidence>
<evidence type="ECO:0000256" key="10">
    <source>
        <dbReference type="ARBA" id="ARBA00022909"/>
    </source>
</evidence>
<dbReference type="PANTHER" id="PTHR20941">
    <property type="entry name" value="FOLATE SYNTHESIS PROTEINS"/>
    <property type="match status" value="1"/>
</dbReference>
<dbReference type="CDD" id="cd00739">
    <property type="entry name" value="DHPS"/>
    <property type="match status" value="1"/>
</dbReference>
<dbReference type="InterPro" id="IPR000489">
    <property type="entry name" value="Pterin-binding_dom"/>
</dbReference>
<reference evidence="14 15" key="1">
    <citation type="submission" date="2016-10" db="EMBL/GenBank/DDBJ databases">
        <authorList>
            <person name="de Groot N.N."/>
        </authorList>
    </citation>
    <scope>NUCLEOTIDE SEQUENCE [LARGE SCALE GENOMIC DNA]</scope>
    <source>
        <strain evidence="14 15">DSM 26915</strain>
    </source>
</reference>
<proteinExistence type="inferred from homology"/>
<evidence type="ECO:0000256" key="2">
    <source>
        <dbReference type="ARBA" id="ARBA00001946"/>
    </source>
</evidence>
<dbReference type="InterPro" id="IPR006390">
    <property type="entry name" value="DHP_synth_dom"/>
</dbReference>
<accession>A0A1H5VZA2</accession>
<dbReference type="Gene3D" id="3.20.20.20">
    <property type="entry name" value="Dihydropteroate synthase-like"/>
    <property type="match status" value="1"/>
</dbReference>
<dbReference type="GO" id="GO:0046654">
    <property type="term" value="P:tetrahydrofolate biosynthetic process"/>
    <property type="evidence" value="ECO:0007669"/>
    <property type="project" value="UniProtKB-UniPathway"/>
</dbReference>
<feature type="domain" description="Pterin-binding" evidence="13">
    <location>
        <begin position="82"/>
        <end position="336"/>
    </location>
</feature>
<dbReference type="UniPathway" id="UPA00077">
    <property type="reaction ID" value="UER00156"/>
</dbReference>
<evidence type="ECO:0000256" key="3">
    <source>
        <dbReference type="ARBA" id="ARBA00004763"/>
    </source>
</evidence>
<protein>
    <recommendedName>
        <fullName evidence="6 12">Dihydropteroate synthase</fullName>
        <shortName evidence="12">DHPS</shortName>
        <ecNumber evidence="5 12">2.5.1.15</ecNumber>
    </recommendedName>
    <alternativeName>
        <fullName evidence="11 12">Dihydropteroate pyrophosphorylase</fullName>
    </alternativeName>
</protein>
<evidence type="ECO:0000256" key="11">
    <source>
        <dbReference type="ARBA" id="ARBA00030193"/>
    </source>
</evidence>
<evidence type="ECO:0000259" key="13">
    <source>
        <dbReference type="PROSITE" id="PS50972"/>
    </source>
</evidence>
<keyword evidence="7 12" id="KW-0808">Transferase</keyword>
<dbReference type="NCBIfam" id="TIGR01496">
    <property type="entry name" value="DHPS"/>
    <property type="match status" value="1"/>
</dbReference>
<dbReference type="InterPro" id="IPR045031">
    <property type="entry name" value="DHP_synth-like"/>
</dbReference>
<keyword evidence="15" id="KW-1185">Reference proteome</keyword>
<comment type="catalytic activity">
    <reaction evidence="1">
        <text>(7,8-dihydropterin-6-yl)methyl diphosphate + 4-aminobenzoate = 7,8-dihydropteroate + diphosphate</text>
        <dbReference type="Rhea" id="RHEA:19949"/>
        <dbReference type="ChEBI" id="CHEBI:17836"/>
        <dbReference type="ChEBI" id="CHEBI:17839"/>
        <dbReference type="ChEBI" id="CHEBI:33019"/>
        <dbReference type="ChEBI" id="CHEBI:72950"/>
        <dbReference type="EC" id="2.5.1.15"/>
    </reaction>
</comment>
<evidence type="ECO:0000256" key="8">
    <source>
        <dbReference type="ARBA" id="ARBA00022723"/>
    </source>
</evidence>
<keyword evidence="10 12" id="KW-0289">Folate biosynthesis</keyword>